<reference evidence="1" key="1">
    <citation type="submission" date="2021-01" db="EMBL/GenBank/DDBJ databases">
        <title>Whole genome shotgun sequence of Planosporangium mesophilum NBRC 109066.</title>
        <authorList>
            <person name="Komaki H."/>
            <person name="Tamura T."/>
        </authorList>
    </citation>
    <scope>NUCLEOTIDE SEQUENCE</scope>
    <source>
        <strain evidence="1">NBRC 109066</strain>
    </source>
</reference>
<name>A0A8J3X0F2_9ACTN</name>
<dbReference type="EMBL" id="BOON01000027">
    <property type="protein sequence ID" value="GII23242.1"/>
    <property type="molecule type" value="Genomic_DNA"/>
</dbReference>
<organism evidence="1 2">
    <name type="scientific">Planosporangium mesophilum</name>
    <dbReference type="NCBI Taxonomy" id="689768"/>
    <lineage>
        <taxon>Bacteria</taxon>
        <taxon>Bacillati</taxon>
        <taxon>Actinomycetota</taxon>
        <taxon>Actinomycetes</taxon>
        <taxon>Micromonosporales</taxon>
        <taxon>Micromonosporaceae</taxon>
        <taxon>Planosporangium</taxon>
    </lineage>
</organism>
<gene>
    <name evidence="1" type="ORF">Pme01_28390</name>
</gene>
<dbReference type="AlphaFoldDB" id="A0A8J3X0F2"/>
<keyword evidence="2" id="KW-1185">Reference proteome</keyword>
<dbReference type="Proteomes" id="UP000599074">
    <property type="component" value="Unassembled WGS sequence"/>
</dbReference>
<proteinExistence type="predicted"/>
<evidence type="ECO:0000313" key="1">
    <source>
        <dbReference type="EMBL" id="GII23242.1"/>
    </source>
</evidence>
<evidence type="ECO:0000313" key="2">
    <source>
        <dbReference type="Proteomes" id="UP000599074"/>
    </source>
</evidence>
<sequence>MATTHHRSCGDPNTIDTGRAARTERTTNAAWLPGVTAPQPLSWTRIGGDVDWLVGVLP</sequence>
<accession>A0A8J3X0F2</accession>
<comment type="caution">
    <text evidence="1">The sequence shown here is derived from an EMBL/GenBank/DDBJ whole genome shotgun (WGS) entry which is preliminary data.</text>
</comment>
<protein>
    <submittedName>
        <fullName evidence="1">Uncharacterized protein</fullName>
    </submittedName>
</protein>